<evidence type="ECO:0000313" key="1">
    <source>
        <dbReference type="EMBL" id="CAK0786736.1"/>
    </source>
</evidence>
<protein>
    <submittedName>
        <fullName evidence="1">Uncharacterized protein</fullName>
    </submittedName>
</protein>
<dbReference type="AlphaFoldDB" id="A0AAV1IHC3"/>
<name>A0AAV1IHC3_9CHLO</name>
<evidence type="ECO:0000313" key="2">
    <source>
        <dbReference type="Proteomes" id="UP001314263"/>
    </source>
</evidence>
<gene>
    <name evidence="1" type="ORF">CVIRNUC_009950</name>
</gene>
<reference evidence="1 2" key="1">
    <citation type="submission" date="2023-10" db="EMBL/GenBank/DDBJ databases">
        <authorList>
            <person name="Maclean D."/>
            <person name="Macfadyen A."/>
        </authorList>
    </citation>
    <scope>NUCLEOTIDE SEQUENCE [LARGE SCALE GENOMIC DNA]</scope>
</reference>
<dbReference type="EMBL" id="CAUYUE010000015">
    <property type="protein sequence ID" value="CAK0786736.1"/>
    <property type="molecule type" value="Genomic_DNA"/>
</dbReference>
<sequence>MQRQLQLADGSVAGCMQPVTAGARLRATAPAVRYGWTDPVSREAGCKDDTHVCALRIACAGLKADELQEHHHSNTANAAGNSMQRLLMPQRGTAQTLWFLETSIVSCTALALHGVAPFL</sequence>
<keyword evidence="2" id="KW-1185">Reference proteome</keyword>
<accession>A0AAV1IHC3</accession>
<organism evidence="1 2">
    <name type="scientific">Coccomyxa viridis</name>
    <dbReference type="NCBI Taxonomy" id="1274662"/>
    <lineage>
        <taxon>Eukaryota</taxon>
        <taxon>Viridiplantae</taxon>
        <taxon>Chlorophyta</taxon>
        <taxon>core chlorophytes</taxon>
        <taxon>Trebouxiophyceae</taxon>
        <taxon>Trebouxiophyceae incertae sedis</taxon>
        <taxon>Coccomyxaceae</taxon>
        <taxon>Coccomyxa</taxon>
    </lineage>
</organism>
<dbReference type="Proteomes" id="UP001314263">
    <property type="component" value="Unassembled WGS sequence"/>
</dbReference>
<proteinExistence type="predicted"/>
<comment type="caution">
    <text evidence="1">The sequence shown here is derived from an EMBL/GenBank/DDBJ whole genome shotgun (WGS) entry which is preliminary data.</text>
</comment>